<dbReference type="KEGG" id="str:Sterm_3338"/>
<dbReference type="EMBL" id="CP001739">
    <property type="protein sequence ID" value="ACZ10178.1"/>
    <property type="molecule type" value="Genomic_DNA"/>
</dbReference>
<evidence type="ECO:0000313" key="2">
    <source>
        <dbReference type="Proteomes" id="UP000000845"/>
    </source>
</evidence>
<evidence type="ECO:0000313" key="1">
    <source>
        <dbReference type="EMBL" id="ACZ10178.1"/>
    </source>
</evidence>
<dbReference type="HOGENOM" id="CLU_155720_0_0_0"/>
<dbReference type="AlphaFoldDB" id="D1AQB8"/>
<keyword evidence="2" id="KW-1185">Reference proteome</keyword>
<accession>D1AQB8</accession>
<dbReference type="RefSeq" id="WP_012862760.1">
    <property type="nucleotide sequence ID" value="NC_013517.1"/>
</dbReference>
<dbReference type="Proteomes" id="UP000000845">
    <property type="component" value="Chromosome"/>
</dbReference>
<name>D1AQB8_SEBTE</name>
<sequence>MKGTVAEIFETHPEYWGLTGDPHLWEDLKEFFSNMSLPYSVERFTENFYIFYKLTSGYEIKEGVEHYIPGYDKGGASGGMINSSFWLEKGLPVLTERLEKVNKKYERKKNK</sequence>
<reference evidence="1 2" key="2">
    <citation type="journal article" date="2010" name="Stand. Genomic Sci.">
        <title>Complete genome sequence of Sebaldella termitidis type strain (NCTC 11300).</title>
        <authorList>
            <person name="Harmon-Smith M."/>
            <person name="Celia L."/>
            <person name="Chertkov O."/>
            <person name="Lapidus A."/>
            <person name="Copeland A."/>
            <person name="Glavina Del Rio T."/>
            <person name="Nolan M."/>
            <person name="Lucas S."/>
            <person name="Tice H."/>
            <person name="Cheng J.F."/>
            <person name="Han C."/>
            <person name="Detter J.C."/>
            <person name="Bruce D."/>
            <person name="Goodwin L."/>
            <person name="Pitluck S."/>
            <person name="Pati A."/>
            <person name="Liolios K."/>
            <person name="Ivanova N."/>
            <person name="Mavromatis K."/>
            <person name="Mikhailova N."/>
            <person name="Chen A."/>
            <person name="Palaniappan K."/>
            <person name="Land M."/>
            <person name="Hauser L."/>
            <person name="Chang Y.J."/>
            <person name="Jeffries C.D."/>
            <person name="Brettin T."/>
            <person name="Goker M."/>
            <person name="Beck B."/>
            <person name="Bristow J."/>
            <person name="Eisen J.A."/>
            <person name="Markowitz V."/>
            <person name="Hugenholtz P."/>
            <person name="Kyrpides N.C."/>
            <person name="Klenk H.P."/>
            <person name="Chen F."/>
        </authorList>
    </citation>
    <scope>NUCLEOTIDE SEQUENCE [LARGE SCALE GENOMIC DNA]</scope>
    <source>
        <strain evidence="2">ATCC 33386 / NCTC 11300</strain>
    </source>
</reference>
<reference evidence="2" key="1">
    <citation type="submission" date="2009-09" db="EMBL/GenBank/DDBJ databases">
        <title>The complete chromosome of Sebaldella termitidis ATCC 33386.</title>
        <authorList>
            <consortium name="US DOE Joint Genome Institute (JGI-PGF)"/>
            <person name="Lucas S."/>
            <person name="Copeland A."/>
            <person name="Lapidus A."/>
            <person name="Glavina del Rio T."/>
            <person name="Dalin E."/>
            <person name="Tice H."/>
            <person name="Bruce D."/>
            <person name="Goodwin L."/>
            <person name="Pitluck S."/>
            <person name="Kyrpides N."/>
            <person name="Mavromatis K."/>
            <person name="Ivanova N."/>
            <person name="Mikhailova N."/>
            <person name="Sims D."/>
            <person name="Meincke L."/>
            <person name="Brettin T."/>
            <person name="Detter J.C."/>
            <person name="Han C."/>
            <person name="Larimer F."/>
            <person name="Land M."/>
            <person name="Hauser L."/>
            <person name="Markowitz V."/>
            <person name="Cheng J.F."/>
            <person name="Hugenholtz P."/>
            <person name="Woyke T."/>
            <person name="Wu D."/>
            <person name="Eisen J.A."/>
        </authorList>
    </citation>
    <scope>NUCLEOTIDE SEQUENCE [LARGE SCALE GENOMIC DNA]</scope>
    <source>
        <strain evidence="2">ATCC 33386 / NCTC 11300</strain>
    </source>
</reference>
<proteinExistence type="predicted"/>
<organism evidence="1 2">
    <name type="scientific">Sebaldella termitidis (strain ATCC 33386 / NCTC 11300)</name>
    <dbReference type="NCBI Taxonomy" id="526218"/>
    <lineage>
        <taxon>Bacteria</taxon>
        <taxon>Fusobacteriati</taxon>
        <taxon>Fusobacteriota</taxon>
        <taxon>Fusobacteriia</taxon>
        <taxon>Fusobacteriales</taxon>
        <taxon>Leptotrichiaceae</taxon>
        <taxon>Sebaldella</taxon>
    </lineage>
</organism>
<gene>
    <name evidence="1" type="ordered locus">Sterm_3338</name>
</gene>
<dbReference type="STRING" id="526218.Sterm_3338"/>
<protein>
    <submittedName>
        <fullName evidence="1">Small acid-soluble spore O family protein</fullName>
    </submittedName>
</protein>